<protein>
    <submittedName>
        <fullName evidence="2">Uncharacterized protein</fullName>
    </submittedName>
</protein>
<feature type="region of interest" description="Disordered" evidence="1">
    <location>
        <begin position="52"/>
        <end position="77"/>
    </location>
</feature>
<feature type="non-terminal residue" evidence="2">
    <location>
        <position position="1"/>
    </location>
</feature>
<evidence type="ECO:0000313" key="3">
    <source>
        <dbReference type="Proteomes" id="UP001219525"/>
    </source>
</evidence>
<feature type="non-terminal residue" evidence="2">
    <location>
        <position position="77"/>
    </location>
</feature>
<dbReference type="AlphaFoldDB" id="A0AAD6UX63"/>
<comment type="caution">
    <text evidence="2">The sequence shown here is derived from an EMBL/GenBank/DDBJ whole genome shotgun (WGS) entry which is preliminary data.</text>
</comment>
<feature type="compositionally biased region" description="Polar residues" evidence="1">
    <location>
        <begin position="55"/>
        <end position="69"/>
    </location>
</feature>
<proteinExistence type="predicted"/>
<name>A0AAD6UX63_9AGAR</name>
<dbReference type="Proteomes" id="UP001219525">
    <property type="component" value="Unassembled WGS sequence"/>
</dbReference>
<accession>A0AAD6UX63</accession>
<organism evidence="2 3">
    <name type="scientific">Mycena pura</name>
    <dbReference type="NCBI Taxonomy" id="153505"/>
    <lineage>
        <taxon>Eukaryota</taxon>
        <taxon>Fungi</taxon>
        <taxon>Dikarya</taxon>
        <taxon>Basidiomycota</taxon>
        <taxon>Agaricomycotina</taxon>
        <taxon>Agaricomycetes</taxon>
        <taxon>Agaricomycetidae</taxon>
        <taxon>Agaricales</taxon>
        <taxon>Marasmiineae</taxon>
        <taxon>Mycenaceae</taxon>
        <taxon>Mycena</taxon>
    </lineage>
</organism>
<keyword evidence="3" id="KW-1185">Reference proteome</keyword>
<reference evidence="2" key="1">
    <citation type="submission" date="2023-03" db="EMBL/GenBank/DDBJ databases">
        <title>Massive genome expansion in bonnet fungi (Mycena s.s.) driven by repeated elements and novel gene families across ecological guilds.</title>
        <authorList>
            <consortium name="Lawrence Berkeley National Laboratory"/>
            <person name="Harder C.B."/>
            <person name="Miyauchi S."/>
            <person name="Viragh M."/>
            <person name="Kuo A."/>
            <person name="Thoen E."/>
            <person name="Andreopoulos B."/>
            <person name="Lu D."/>
            <person name="Skrede I."/>
            <person name="Drula E."/>
            <person name="Henrissat B."/>
            <person name="Morin E."/>
            <person name="Kohler A."/>
            <person name="Barry K."/>
            <person name="LaButti K."/>
            <person name="Morin E."/>
            <person name="Salamov A."/>
            <person name="Lipzen A."/>
            <person name="Mereny Z."/>
            <person name="Hegedus B."/>
            <person name="Baldrian P."/>
            <person name="Stursova M."/>
            <person name="Weitz H."/>
            <person name="Taylor A."/>
            <person name="Grigoriev I.V."/>
            <person name="Nagy L.G."/>
            <person name="Martin F."/>
            <person name="Kauserud H."/>
        </authorList>
    </citation>
    <scope>NUCLEOTIDE SEQUENCE</scope>
    <source>
        <strain evidence="2">9144</strain>
    </source>
</reference>
<evidence type="ECO:0000313" key="2">
    <source>
        <dbReference type="EMBL" id="KAJ7194188.1"/>
    </source>
</evidence>
<sequence length="77" mass="8947">EGLTAYPKTVRDFCDGLALEYKRNFRDSLFLEREGAEFFMLAESCLSRKRRKNLTRSAAPTTSERSTANAMFYRTRP</sequence>
<gene>
    <name evidence="2" type="ORF">GGX14DRAFT_335781</name>
</gene>
<dbReference type="EMBL" id="JARJCW010000100">
    <property type="protein sequence ID" value="KAJ7194188.1"/>
    <property type="molecule type" value="Genomic_DNA"/>
</dbReference>
<evidence type="ECO:0000256" key="1">
    <source>
        <dbReference type="SAM" id="MobiDB-lite"/>
    </source>
</evidence>